<evidence type="ECO:0000259" key="13">
    <source>
        <dbReference type="Pfam" id="PF02776"/>
    </source>
</evidence>
<dbReference type="Pfam" id="PF00205">
    <property type="entry name" value="TPP_enzyme_M"/>
    <property type="match status" value="1"/>
</dbReference>
<evidence type="ECO:0000256" key="2">
    <source>
        <dbReference type="ARBA" id="ARBA00007812"/>
    </source>
</evidence>
<dbReference type="InterPro" id="IPR029061">
    <property type="entry name" value="THDP-binding"/>
</dbReference>
<evidence type="ECO:0000256" key="3">
    <source>
        <dbReference type="ARBA" id="ARBA00022723"/>
    </source>
</evidence>
<keyword evidence="3" id="KW-0479">Metal-binding</keyword>
<dbReference type="GO" id="GO:0000287">
    <property type="term" value="F:magnesium ion binding"/>
    <property type="evidence" value="ECO:0007669"/>
    <property type="project" value="InterPro"/>
</dbReference>
<protein>
    <recommendedName>
        <fullName evidence="9">2-hydroxyacyl-CoA lyase</fullName>
        <ecNumber evidence="9">4.1.2.63</ecNumber>
    </recommendedName>
</protein>
<dbReference type="GO" id="GO:0106359">
    <property type="term" value="F:2-hydroxyacyl-CoA lyase activity"/>
    <property type="evidence" value="ECO:0007669"/>
    <property type="project" value="UniProtKB-EC"/>
</dbReference>
<dbReference type="SUPFAM" id="SSF52467">
    <property type="entry name" value="DHS-like NAD/FAD-binding domain"/>
    <property type="match status" value="1"/>
</dbReference>
<dbReference type="Pfam" id="PF02775">
    <property type="entry name" value="TPP_enzyme_C"/>
    <property type="match status" value="1"/>
</dbReference>
<comment type="catalytic activity">
    <reaction evidence="7">
        <text>a 2-hydroxy-3-methyl fatty acyl-CoA = a 2-methyl-branched fatty aldehyde + formyl-CoA</text>
        <dbReference type="Rhea" id="RHEA:25375"/>
        <dbReference type="ChEBI" id="CHEBI:49188"/>
        <dbReference type="ChEBI" id="CHEBI:57376"/>
        <dbReference type="ChEBI" id="CHEBI:58783"/>
        <dbReference type="EC" id="4.1.2.63"/>
    </reaction>
    <physiologicalReaction direction="left-to-right" evidence="7">
        <dbReference type="Rhea" id="RHEA:25376"/>
    </physiologicalReaction>
</comment>
<evidence type="ECO:0000259" key="12">
    <source>
        <dbReference type="Pfam" id="PF02775"/>
    </source>
</evidence>
<feature type="domain" description="Thiamine pyrophosphate enzyme central" evidence="11">
    <location>
        <begin position="209"/>
        <end position="260"/>
    </location>
</feature>
<dbReference type="AlphaFoldDB" id="A0A438DEY0"/>
<dbReference type="InterPro" id="IPR029035">
    <property type="entry name" value="DHS-like_NAD/FAD-binding_dom"/>
</dbReference>
<evidence type="ECO:0000256" key="1">
    <source>
        <dbReference type="ARBA" id="ARBA00001964"/>
    </source>
</evidence>
<evidence type="ECO:0000256" key="4">
    <source>
        <dbReference type="ARBA" id="ARBA00022842"/>
    </source>
</evidence>
<dbReference type="EMBL" id="QGNW01001661">
    <property type="protein sequence ID" value="RVW33971.1"/>
    <property type="molecule type" value="Genomic_DNA"/>
</dbReference>
<dbReference type="Pfam" id="PF02776">
    <property type="entry name" value="TPP_enzyme_N"/>
    <property type="match status" value="1"/>
</dbReference>
<evidence type="ECO:0000313" key="14">
    <source>
        <dbReference type="EMBL" id="RVW33971.1"/>
    </source>
</evidence>
<dbReference type="InterPro" id="IPR012000">
    <property type="entry name" value="Thiamin_PyroP_enz_cen_dom"/>
</dbReference>
<dbReference type="PANTHER" id="PTHR43710">
    <property type="entry name" value="2-HYDROXYACYL-COA LYASE"/>
    <property type="match status" value="1"/>
</dbReference>
<dbReference type="CDD" id="cd07035">
    <property type="entry name" value="TPP_PYR_POX_like"/>
    <property type="match status" value="1"/>
</dbReference>
<reference evidence="14 15" key="1">
    <citation type="journal article" date="2018" name="PLoS Genet.">
        <title>Population sequencing reveals clonal diversity and ancestral inbreeding in the grapevine cultivar Chardonnay.</title>
        <authorList>
            <person name="Roach M.J."/>
            <person name="Johnson D.L."/>
            <person name="Bohlmann J."/>
            <person name="van Vuuren H.J."/>
            <person name="Jones S.J."/>
            <person name="Pretorius I.S."/>
            <person name="Schmidt S.A."/>
            <person name="Borneman A.R."/>
        </authorList>
    </citation>
    <scope>NUCLEOTIDE SEQUENCE [LARGE SCALE GENOMIC DNA]</scope>
    <source>
        <strain evidence="15">cv. Chardonnay</strain>
        <tissue evidence="14">Leaf</tissue>
    </source>
</reference>
<dbReference type="PROSITE" id="PS00187">
    <property type="entry name" value="TPP_ENZYMES"/>
    <property type="match status" value="1"/>
</dbReference>
<organism evidence="14 15">
    <name type="scientific">Vitis vinifera</name>
    <name type="common">Grape</name>
    <dbReference type="NCBI Taxonomy" id="29760"/>
    <lineage>
        <taxon>Eukaryota</taxon>
        <taxon>Viridiplantae</taxon>
        <taxon>Streptophyta</taxon>
        <taxon>Embryophyta</taxon>
        <taxon>Tracheophyta</taxon>
        <taxon>Spermatophyta</taxon>
        <taxon>Magnoliopsida</taxon>
        <taxon>eudicotyledons</taxon>
        <taxon>Gunneridae</taxon>
        <taxon>Pentapetalae</taxon>
        <taxon>rosids</taxon>
        <taxon>Vitales</taxon>
        <taxon>Vitaceae</taxon>
        <taxon>Viteae</taxon>
        <taxon>Vitis</taxon>
    </lineage>
</organism>
<dbReference type="SUPFAM" id="SSF52518">
    <property type="entry name" value="Thiamin diphosphate-binding fold (THDP-binding)"/>
    <property type="match status" value="2"/>
</dbReference>
<comment type="caution">
    <text evidence="14">The sequence shown here is derived from an EMBL/GenBank/DDBJ whole genome shotgun (WGS) entry which is preliminary data.</text>
</comment>
<comment type="cofactor">
    <cofactor evidence="1">
        <name>thiamine diphosphate</name>
        <dbReference type="ChEBI" id="CHEBI:58937"/>
    </cofactor>
</comment>
<dbReference type="GO" id="GO:0030976">
    <property type="term" value="F:thiamine pyrophosphate binding"/>
    <property type="evidence" value="ECO:0007669"/>
    <property type="project" value="InterPro"/>
</dbReference>
<comment type="catalytic activity">
    <reaction evidence="8">
        <text>an (R)-2-hydroxy-long-chain-fatty acyl-CoA = a long-chain fatty aldehyde + formyl-CoA</text>
        <dbReference type="Rhea" id="RHEA:67444"/>
        <dbReference type="ChEBI" id="CHEBI:17176"/>
        <dbReference type="ChEBI" id="CHEBI:57376"/>
        <dbReference type="ChEBI" id="CHEBI:170012"/>
        <dbReference type="EC" id="4.1.2.63"/>
    </reaction>
    <physiologicalReaction direction="left-to-right" evidence="8">
        <dbReference type="Rhea" id="RHEA:67445"/>
    </physiologicalReaction>
</comment>
<dbReference type="EC" id="4.1.2.63" evidence="9"/>
<keyword evidence="6 14" id="KW-0456">Lyase</keyword>
<dbReference type="Gene3D" id="3.40.50.1220">
    <property type="entry name" value="TPP-binding domain"/>
    <property type="match status" value="1"/>
</dbReference>
<evidence type="ECO:0000256" key="8">
    <source>
        <dbReference type="ARBA" id="ARBA00044454"/>
    </source>
</evidence>
<evidence type="ECO:0000259" key="11">
    <source>
        <dbReference type="Pfam" id="PF00205"/>
    </source>
</evidence>
<dbReference type="PANTHER" id="PTHR43710:SF2">
    <property type="entry name" value="2-HYDROXYACYL-COA LYASE 1"/>
    <property type="match status" value="1"/>
</dbReference>
<evidence type="ECO:0000256" key="6">
    <source>
        <dbReference type="ARBA" id="ARBA00023239"/>
    </source>
</evidence>
<feature type="domain" description="Thiamine pyrophosphate enzyme TPP-binding" evidence="12">
    <location>
        <begin position="388"/>
        <end position="462"/>
    </location>
</feature>
<keyword evidence="5 10" id="KW-0786">Thiamine pyrophosphate</keyword>
<evidence type="ECO:0000256" key="5">
    <source>
        <dbReference type="ARBA" id="ARBA00023052"/>
    </source>
</evidence>
<gene>
    <name evidence="14" type="primary">HACL_1</name>
    <name evidence="14" type="ORF">CK203_100745</name>
</gene>
<dbReference type="FunFam" id="3.40.50.970:FF:000050">
    <property type="entry name" value="2-hydroxyacyl-CoA lyase"/>
    <property type="match status" value="1"/>
</dbReference>
<keyword evidence="4" id="KW-0460">Magnesium</keyword>
<accession>A0A438DEY0</accession>
<comment type="similarity">
    <text evidence="2 10">Belongs to the TPP enzyme family.</text>
</comment>
<evidence type="ECO:0000256" key="9">
    <source>
        <dbReference type="ARBA" id="ARBA00044518"/>
    </source>
</evidence>
<dbReference type="InterPro" id="IPR011766">
    <property type="entry name" value="TPP_enzyme_TPP-bd"/>
</dbReference>
<dbReference type="InterPro" id="IPR012001">
    <property type="entry name" value="Thiamin_PyroP_enz_TPP-bd_dom"/>
</dbReference>
<dbReference type="InterPro" id="IPR045025">
    <property type="entry name" value="HACL1-like"/>
</dbReference>
<dbReference type="Gene3D" id="3.40.50.970">
    <property type="match status" value="2"/>
</dbReference>
<evidence type="ECO:0000313" key="15">
    <source>
        <dbReference type="Proteomes" id="UP000288805"/>
    </source>
</evidence>
<dbReference type="InterPro" id="IPR000399">
    <property type="entry name" value="TPP-bd_CS"/>
</dbReference>
<evidence type="ECO:0000256" key="10">
    <source>
        <dbReference type="RuleBase" id="RU362132"/>
    </source>
</evidence>
<name>A0A438DEY0_VITVI</name>
<sequence>MADSDCKTHDSQTLVDGNLLAAKSFAAAGITHMFGVVGIPVTSFANRAVSMGIRFLAFHNEQSAGYAASAYGYLTGKPGLLLTVSGPGCVHGLAGLSNAAVNAWPMVLISGSCDQADFGRGDFQELDQVAVVRPFSKFSAKATDISQIPNCVFKVLDQALSRRPGGCYLDLPTDVLHQTVSQSEAESLLAAAEKSRAKPQFPSVESSLIEKAVSLLRHAERPLIVFGKGAAFARAENSIKKLVESTGIPFLPTPMGRDCCRMRTSSRLRQRGRLLLPPKWSKDVKFILVDVCEEEIQLRKPCLGLAGDAKQVLDMINLEIKDDPFCLGKSHPWVEAISKKARDNVSRMEAQLAKDVVPFNFLTPMRIIRDAILGVGSPAPILVSEGANTMDVGRSVLIQTEPRTRLDAGTWGTMGVGLGYCIAAAVASPDRLVVAVEGDSGFGFSAMEVEHSVKLTLAVLLVRDSYCYGFLVETPV</sequence>
<feature type="domain" description="Thiamine pyrophosphate enzyme N-terminal TPP-binding" evidence="13">
    <location>
        <begin position="22"/>
        <end position="130"/>
    </location>
</feature>
<evidence type="ECO:0000256" key="7">
    <source>
        <dbReference type="ARBA" id="ARBA00044451"/>
    </source>
</evidence>
<dbReference type="Proteomes" id="UP000288805">
    <property type="component" value="Unassembled WGS sequence"/>
</dbReference>
<proteinExistence type="inferred from homology"/>